<dbReference type="Pfam" id="PF02811">
    <property type="entry name" value="PHP"/>
    <property type="match status" value="1"/>
</dbReference>
<proteinExistence type="predicted"/>
<evidence type="ECO:0000259" key="1">
    <source>
        <dbReference type="SMART" id="SM00481"/>
    </source>
</evidence>
<dbReference type="InterPro" id="IPR004013">
    <property type="entry name" value="PHP_dom"/>
</dbReference>
<dbReference type="GO" id="GO:0008270">
    <property type="term" value="F:zinc ion binding"/>
    <property type="evidence" value="ECO:0007669"/>
    <property type="project" value="TreeGrafter"/>
</dbReference>
<reference evidence="2" key="1">
    <citation type="journal article" date="2020" name="mSystems">
        <title>Genome- and Community-Level Interaction Insights into Carbon Utilization and Element Cycling Functions of Hydrothermarchaeota in Hydrothermal Sediment.</title>
        <authorList>
            <person name="Zhou Z."/>
            <person name="Liu Y."/>
            <person name="Xu W."/>
            <person name="Pan J."/>
            <person name="Luo Z.H."/>
            <person name="Li M."/>
        </authorList>
    </citation>
    <scope>NUCLEOTIDE SEQUENCE [LARGE SCALE GENOMIC DNA]</scope>
    <source>
        <strain evidence="2">HyVt-577</strain>
    </source>
</reference>
<dbReference type="GO" id="GO:0042578">
    <property type="term" value="F:phosphoric ester hydrolase activity"/>
    <property type="evidence" value="ECO:0007669"/>
    <property type="project" value="TreeGrafter"/>
</dbReference>
<feature type="domain" description="Polymerase/histidinol phosphatase N-terminal" evidence="1">
    <location>
        <begin position="15"/>
        <end position="87"/>
    </location>
</feature>
<dbReference type="Proteomes" id="UP000885779">
    <property type="component" value="Unassembled WGS sequence"/>
</dbReference>
<dbReference type="PANTHER" id="PTHR36928:SF1">
    <property type="entry name" value="PHOSPHATASE YCDX-RELATED"/>
    <property type="match status" value="1"/>
</dbReference>
<accession>A0A7V4U2S5</accession>
<evidence type="ECO:0000313" key="2">
    <source>
        <dbReference type="EMBL" id="HGY56925.1"/>
    </source>
</evidence>
<dbReference type="SMART" id="SM00481">
    <property type="entry name" value="POLIIIAc"/>
    <property type="match status" value="1"/>
</dbReference>
<dbReference type="GO" id="GO:0005829">
    <property type="term" value="C:cytosol"/>
    <property type="evidence" value="ECO:0007669"/>
    <property type="project" value="TreeGrafter"/>
</dbReference>
<comment type="caution">
    <text evidence="2">The sequence shown here is derived from an EMBL/GenBank/DDBJ whole genome shotgun (WGS) entry which is preliminary data.</text>
</comment>
<organism evidence="2">
    <name type="scientific">Caldithrix abyssi</name>
    <dbReference type="NCBI Taxonomy" id="187145"/>
    <lineage>
        <taxon>Bacteria</taxon>
        <taxon>Pseudomonadati</taxon>
        <taxon>Calditrichota</taxon>
        <taxon>Calditrichia</taxon>
        <taxon>Calditrichales</taxon>
        <taxon>Calditrichaceae</taxon>
        <taxon>Caldithrix</taxon>
    </lineage>
</organism>
<name>A0A7V4U2S5_CALAY</name>
<gene>
    <name evidence="2" type="ORF">ENK44_14550</name>
</gene>
<dbReference type="InterPro" id="IPR003141">
    <property type="entry name" value="Pol/His_phosphatase_N"/>
</dbReference>
<dbReference type="Gene3D" id="3.20.20.140">
    <property type="entry name" value="Metal-dependent hydrolases"/>
    <property type="match status" value="1"/>
</dbReference>
<dbReference type="InterPro" id="IPR050243">
    <property type="entry name" value="PHP_phosphatase"/>
</dbReference>
<dbReference type="PANTHER" id="PTHR36928">
    <property type="entry name" value="PHOSPHATASE YCDX-RELATED"/>
    <property type="match status" value="1"/>
</dbReference>
<protein>
    <submittedName>
        <fullName evidence="2">PHP domain-containing protein</fullName>
    </submittedName>
</protein>
<dbReference type="EMBL" id="DRQG01000140">
    <property type="protein sequence ID" value="HGY56925.1"/>
    <property type="molecule type" value="Genomic_DNA"/>
</dbReference>
<sequence>MFKRFNDLTEDDINCDLQIHTNRTDGQAGIEEIVNRARQIGLKRIAFTEHVRKDTDWFNEFADEIEEVRRRTGGIEIYIGCETKILNVHGTLDVSERILDRCEIILGSVHRFPDGAGGYLDFTWITEDDFSRMEFELASALLLYAPIDVLAHPGGMYARHHGNFPQNLLAELLELSKKRNVAVELNASYLKDIKTVLPVYREINPYVSIGSDVHRLEELGLCRDSLRLLGVGRS</sequence>
<dbReference type="InterPro" id="IPR016195">
    <property type="entry name" value="Pol/histidinol_Pase-like"/>
</dbReference>
<dbReference type="AlphaFoldDB" id="A0A7V4U2S5"/>
<dbReference type="SUPFAM" id="SSF89550">
    <property type="entry name" value="PHP domain-like"/>
    <property type="match status" value="1"/>
</dbReference>